<reference evidence="2" key="1">
    <citation type="submission" date="2017-02" db="EMBL/GenBank/DDBJ databases">
        <authorList>
            <person name="Varghese N."/>
            <person name="Submissions S."/>
        </authorList>
    </citation>
    <scope>NUCLEOTIDE SEQUENCE [LARGE SCALE GENOMIC DNA]</scope>
    <source>
        <strain evidence="2">SM117</strain>
    </source>
</reference>
<evidence type="ECO:0000313" key="2">
    <source>
        <dbReference type="Proteomes" id="UP000190989"/>
    </source>
</evidence>
<organism evidence="1 2">
    <name type="scientific">Novosphingobium mathurense</name>
    <dbReference type="NCBI Taxonomy" id="428990"/>
    <lineage>
        <taxon>Bacteria</taxon>
        <taxon>Pseudomonadati</taxon>
        <taxon>Pseudomonadota</taxon>
        <taxon>Alphaproteobacteria</taxon>
        <taxon>Sphingomonadales</taxon>
        <taxon>Sphingomonadaceae</taxon>
        <taxon>Novosphingobium</taxon>
    </lineage>
</organism>
<dbReference type="Proteomes" id="UP000190989">
    <property type="component" value="Unassembled WGS sequence"/>
</dbReference>
<sequence>MMRSGSAACAAGLDEALQARLAPALEGLFRHADLATTFDDAATLTYKRLDLKAFLLLVGNASQSEVPLFQSM</sequence>
<gene>
    <name evidence="1" type="ORF">SAMN06295987_11083</name>
</gene>
<dbReference type="STRING" id="428990.SAMN06295987_11083"/>
<protein>
    <submittedName>
        <fullName evidence="1">Uncharacterized protein</fullName>
    </submittedName>
</protein>
<dbReference type="EMBL" id="FVZE01000010">
    <property type="protein sequence ID" value="SLK09917.1"/>
    <property type="molecule type" value="Genomic_DNA"/>
</dbReference>
<dbReference type="AlphaFoldDB" id="A0A1U6IPJ1"/>
<accession>A0A1U6IPJ1</accession>
<proteinExistence type="predicted"/>
<name>A0A1U6IPJ1_9SPHN</name>
<evidence type="ECO:0000313" key="1">
    <source>
        <dbReference type="EMBL" id="SLK09917.1"/>
    </source>
</evidence>
<keyword evidence="2" id="KW-1185">Reference proteome</keyword>